<keyword evidence="4 6" id="KW-1133">Transmembrane helix</keyword>
<organism evidence="7 8">
    <name type="scientific">Phanerochaete sordida</name>
    <dbReference type="NCBI Taxonomy" id="48140"/>
    <lineage>
        <taxon>Eukaryota</taxon>
        <taxon>Fungi</taxon>
        <taxon>Dikarya</taxon>
        <taxon>Basidiomycota</taxon>
        <taxon>Agaricomycotina</taxon>
        <taxon>Agaricomycetes</taxon>
        <taxon>Polyporales</taxon>
        <taxon>Phanerochaetaceae</taxon>
        <taxon>Phanerochaete</taxon>
    </lineage>
</organism>
<dbReference type="GO" id="GO:0005741">
    <property type="term" value="C:mitochondrial outer membrane"/>
    <property type="evidence" value="ECO:0007669"/>
    <property type="project" value="TreeGrafter"/>
</dbReference>
<name>A0A9P3L6N6_9APHY</name>
<dbReference type="CDD" id="cd15904">
    <property type="entry name" value="TSPO_MBR"/>
    <property type="match status" value="1"/>
</dbReference>
<dbReference type="PIRSF" id="PIRSF005859">
    <property type="entry name" value="PBR"/>
    <property type="match status" value="1"/>
</dbReference>
<accession>A0A9P3L6N6</accession>
<feature type="transmembrane region" description="Helical" evidence="6">
    <location>
        <begin position="12"/>
        <end position="33"/>
    </location>
</feature>
<gene>
    <name evidence="7" type="ORF">PsYK624_002970</name>
</gene>
<proteinExistence type="inferred from homology"/>
<comment type="subcellular location">
    <subcellularLocation>
        <location evidence="1">Membrane</location>
        <topology evidence="1">Multi-pass membrane protein</topology>
    </subcellularLocation>
</comment>
<keyword evidence="3 6" id="KW-0812">Transmembrane</keyword>
<evidence type="ECO:0000256" key="5">
    <source>
        <dbReference type="ARBA" id="ARBA00023136"/>
    </source>
</evidence>
<evidence type="ECO:0000256" key="2">
    <source>
        <dbReference type="ARBA" id="ARBA00007524"/>
    </source>
</evidence>
<dbReference type="FunFam" id="1.20.1260.100:FF:000001">
    <property type="entry name" value="translocator protein 2"/>
    <property type="match status" value="1"/>
</dbReference>
<dbReference type="OrthoDB" id="8841220at2759"/>
<comment type="similarity">
    <text evidence="2">Belongs to the TspO/BZRP family.</text>
</comment>
<dbReference type="Pfam" id="PF03073">
    <property type="entry name" value="TspO_MBR"/>
    <property type="match status" value="1"/>
</dbReference>
<dbReference type="GO" id="GO:0033013">
    <property type="term" value="P:tetrapyrrole metabolic process"/>
    <property type="evidence" value="ECO:0007669"/>
    <property type="project" value="UniProtKB-ARBA"/>
</dbReference>
<keyword evidence="5 6" id="KW-0472">Membrane</keyword>
<dbReference type="PANTHER" id="PTHR10057:SF0">
    <property type="entry name" value="TRANSLOCATOR PROTEIN"/>
    <property type="match status" value="1"/>
</dbReference>
<protein>
    <submittedName>
        <fullName evidence="7">TspO/MBR-like protein</fullName>
    </submittedName>
</protein>
<evidence type="ECO:0000256" key="4">
    <source>
        <dbReference type="ARBA" id="ARBA00022989"/>
    </source>
</evidence>
<dbReference type="InterPro" id="IPR038330">
    <property type="entry name" value="TspO/MBR-related_sf"/>
</dbReference>
<dbReference type="Gene3D" id="1.20.1260.100">
    <property type="entry name" value="TspO/MBR protein"/>
    <property type="match status" value="1"/>
</dbReference>
<evidence type="ECO:0000313" key="8">
    <source>
        <dbReference type="Proteomes" id="UP000703269"/>
    </source>
</evidence>
<feature type="transmembrane region" description="Helical" evidence="6">
    <location>
        <begin position="153"/>
        <end position="173"/>
    </location>
</feature>
<reference evidence="7 8" key="1">
    <citation type="submission" date="2021-08" db="EMBL/GenBank/DDBJ databases">
        <title>Draft Genome Sequence of Phanerochaete sordida strain YK-624.</title>
        <authorList>
            <person name="Mori T."/>
            <person name="Dohra H."/>
            <person name="Suzuki T."/>
            <person name="Kawagishi H."/>
            <person name="Hirai H."/>
        </authorList>
    </citation>
    <scope>NUCLEOTIDE SEQUENCE [LARGE SCALE GENOMIC DNA]</scope>
    <source>
        <strain evidence="7 8">YK-624</strain>
    </source>
</reference>
<dbReference type="PANTHER" id="PTHR10057">
    <property type="entry name" value="PERIPHERAL-TYPE BENZODIAZEPINE RECEPTOR"/>
    <property type="match status" value="1"/>
</dbReference>
<evidence type="ECO:0000256" key="1">
    <source>
        <dbReference type="ARBA" id="ARBA00004141"/>
    </source>
</evidence>
<evidence type="ECO:0000256" key="3">
    <source>
        <dbReference type="ARBA" id="ARBA00022692"/>
    </source>
</evidence>
<feature type="transmembrane region" description="Helical" evidence="6">
    <location>
        <begin position="123"/>
        <end position="141"/>
    </location>
</feature>
<dbReference type="AlphaFoldDB" id="A0A9P3L6N6"/>
<evidence type="ECO:0000313" key="7">
    <source>
        <dbReference type="EMBL" id="GJE84221.1"/>
    </source>
</evidence>
<sequence>MFILDNSSLLLAVPRNVFTAVGLPLVVGMYSGSYTEKAARGKWYNSLRFPPGRIYDRIFPFAWGGLYLAMGYASHLAAQAYDSSFTPEALHDTSTGIALYYGQLALNCLWTPLFFVQKHATLALVDSTLLTATTIWMTKVLHGPTNGKSTYFLLPYCAWLSYATYLNAGVVLLNKDRYVPKED</sequence>
<feature type="transmembrane region" description="Helical" evidence="6">
    <location>
        <begin position="54"/>
        <end position="77"/>
    </location>
</feature>
<keyword evidence="8" id="KW-1185">Reference proteome</keyword>
<dbReference type="InterPro" id="IPR004307">
    <property type="entry name" value="TspO_MBR"/>
</dbReference>
<feature type="transmembrane region" description="Helical" evidence="6">
    <location>
        <begin position="97"/>
        <end position="116"/>
    </location>
</feature>
<dbReference type="Proteomes" id="UP000703269">
    <property type="component" value="Unassembled WGS sequence"/>
</dbReference>
<comment type="caution">
    <text evidence="7">The sequence shown here is derived from an EMBL/GenBank/DDBJ whole genome shotgun (WGS) entry which is preliminary data.</text>
</comment>
<evidence type="ECO:0000256" key="6">
    <source>
        <dbReference type="SAM" id="Phobius"/>
    </source>
</evidence>
<dbReference type="EMBL" id="BPQB01000001">
    <property type="protein sequence ID" value="GJE84221.1"/>
    <property type="molecule type" value="Genomic_DNA"/>
</dbReference>